<keyword evidence="5" id="KW-1185">Reference proteome</keyword>
<feature type="domain" description="SnoaL-like" evidence="3">
    <location>
        <begin position="37"/>
        <end position="177"/>
    </location>
</feature>
<feature type="domain" description="SnoaL-like" evidence="3">
    <location>
        <begin position="242"/>
        <end position="370"/>
    </location>
</feature>
<evidence type="ECO:0000259" key="3">
    <source>
        <dbReference type="Pfam" id="PF13577"/>
    </source>
</evidence>
<dbReference type="EMBL" id="JAZHXJ010000545">
    <property type="protein sequence ID" value="KAL1857653.1"/>
    <property type="molecule type" value="Genomic_DNA"/>
</dbReference>
<name>A0ABR3WBC1_9PEZI</name>
<keyword evidence="2" id="KW-0732">Signal</keyword>
<evidence type="ECO:0000256" key="2">
    <source>
        <dbReference type="SAM" id="SignalP"/>
    </source>
</evidence>
<feature type="chain" id="PRO_5046463055" description="SnoaL-like domain-containing protein" evidence="2">
    <location>
        <begin position="20"/>
        <end position="825"/>
    </location>
</feature>
<proteinExistence type="predicted"/>
<dbReference type="Pfam" id="PF13577">
    <property type="entry name" value="SnoaL_4"/>
    <property type="match status" value="3"/>
</dbReference>
<feature type="signal peptide" evidence="2">
    <location>
        <begin position="1"/>
        <end position="19"/>
    </location>
</feature>
<protein>
    <recommendedName>
        <fullName evidence="3">SnoaL-like domain-containing protein</fullName>
    </recommendedName>
</protein>
<evidence type="ECO:0000313" key="5">
    <source>
        <dbReference type="Proteomes" id="UP001586593"/>
    </source>
</evidence>
<evidence type="ECO:0000313" key="4">
    <source>
        <dbReference type="EMBL" id="KAL1857653.1"/>
    </source>
</evidence>
<feature type="region of interest" description="Disordered" evidence="1">
    <location>
        <begin position="618"/>
        <end position="654"/>
    </location>
</feature>
<dbReference type="InterPro" id="IPR037401">
    <property type="entry name" value="SnoaL-like"/>
</dbReference>
<accession>A0ABR3WBC1</accession>
<reference evidence="4 5" key="1">
    <citation type="journal article" date="2024" name="Commun. Biol.">
        <title>Comparative genomic analysis of thermophilic fungi reveals convergent evolutionary adaptations and gene losses.</title>
        <authorList>
            <person name="Steindorff A.S."/>
            <person name="Aguilar-Pontes M.V."/>
            <person name="Robinson A.J."/>
            <person name="Andreopoulos B."/>
            <person name="LaButti K."/>
            <person name="Kuo A."/>
            <person name="Mondo S."/>
            <person name="Riley R."/>
            <person name="Otillar R."/>
            <person name="Haridas S."/>
            <person name="Lipzen A."/>
            <person name="Grimwood J."/>
            <person name="Schmutz J."/>
            <person name="Clum A."/>
            <person name="Reid I.D."/>
            <person name="Moisan M.C."/>
            <person name="Butler G."/>
            <person name="Nguyen T.T.M."/>
            <person name="Dewar K."/>
            <person name="Conant G."/>
            <person name="Drula E."/>
            <person name="Henrissat B."/>
            <person name="Hansel C."/>
            <person name="Singer S."/>
            <person name="Hutchinson M.I."/>
            <person name="de Vries R.P."/>
            <person name="Natvig D.O."/>
            <person name="Powell A.J."/>
            <person name="Tsang A."/>
            <person name="Grigoriev I.V."/>
        </authorList>
    </citation>
    <scope>NUCLEOTIDE SEQUENCE [LARGE SCALE GENOMIC DNA]</scope>
    <source>
        <strain evidence="4 5">ATCC 24622</strain>
    </source>
</reference>
<sequence length="825" mass="90075">MKFAIGTLVLVQTLHVVATLSPTALSDLDSLAADLSRVESVREIKDLQRTYSQLAQYGRWKDMAALFASDGILRWGQGKPGGDILKNDDAATATGPAAIEDWLRMDAGKMDGLNPGSLHALINDMPLVTLSDDGHSAKGRWHALRLLGDGAGHTRIEGGIFENEYALVENSWKISLLRYYPMYAGDYEKGWKNAGGGDLPIVPYHFTPDQAGQVFTMQRAARNLTRGDRALDVREVQYRINQLNEEDEVRNLQHAYGYYVDRRMWTDIVDLFMSDGSVNLDGTLHSGPEGIRSALETMGPEGLTTGILNDHPIFETIVQVSPNGLGATTRGLELGMIGDANSKTAQWEFNIFRNRFVREQGSGSWKIQEVNITRIVSANYSTGWGGGDRATSPTRNSTRVPPPFLDVLDRATRIEKPRGWKPFWPDQKIGSNTTSVSDLRRRLARSSAFDETENVSAAYGYYADDIRCGLFAALHAAHGFKESPGTGWYQTPARIERACTERYGSGTDNPRRPNVPFHWRPQPVIWVSHDGRSAALRARILQVGTSKKSAGGFAGVYGFNGGMYQDQFVLEGTVGSNRTDTTLAGGAVIRRLWCLTIDEFYWQSASWAGGWAGVTPASNRSHLSGSDRSRAGPPLPVLRGRQGSSFPPDVSLKDPKMHEREAGFAGGPTTVMSWPAIQRMWWAYRNPVSGRLPDGGASYWGPGCVPCRTARPDWALTRNGFQEPPTGPTNVSVVVFGGGYDEVKVTVSVSGGPEEPVSGRVELWAKAGNELDKLGAADLGGAENDRKSVEFVLSSDVGVNSSRSIAAYYLGSDRLKPALAPVLIG</sequence>
<comment type="caution">
    <text evidence="4">The sequence shown here is derived from an EMBL/GenBank/DDBJ whole genome shotgun (WGS) entry which is preliminary data.</text>
</comment>
<evidence type="ECO:0000256" key="1">
    <source>
        <dbReference type="SAM" id="MobiDB-lite"/>
    </source>
</evidence>
<dbReference type="SUPFAM" id="SSF54427">
    <property type="entry name" value="NTF2-like"/>
    <property type="match status" value="3"/>
</dbReference>
<dbReference type="Gene3D" id="3.10.450.50">
    <property type="match status" value="3"/>
</dbReference>
<gene>
    <name evidence="4" type="ORF">VTK73DRAFT_7982</name>
</gene>
<dbReference type="InterPro" id="IPR032710">
    <property type="entry name" value="NTF2-like_dom_sf"/>
</dbReference>
<feature type="domain" description="SnoaL-like" evidence="3">
    <location>
        <begin position="451"/>
        <end position="571"/>
    </location>
</feature>
<dbReference type="Proteomes" id="UP001586593">
    <property type="component" value="Unassembled WGS sequence"/>
</dbReference>
<organism evidence="4 5">
    <name type="scientific">Phialemonium thermophilum</name>
    <dbReference type="NCBI Taxonomy" id="223376"/>
    <lineage>
        <taxon>Eukaryota</taxon>
        <taxon>Fungi</taxon>
        <taxon>Dikarya</taxon>
        <taxon>Ascomycota</taxon>
        <taxon>Pezizomycotina</taxon>
        <taxon>Sordariomycetes</taxon>
        <taxon>Sordariomycetidae</taxon>
        <taxon>Cephalothecales</taxon>
        <taxon>Cephalothecaceae</taxon>
        <taxon>Phialemonium</taxon>
    </lineage>
</organism>